<dbReference type="PANTHER" id="PTHR43751:SF3">
    <property type="entry name" value="SULFATASE N-TERMINAL DOMAIN-CONTAINING PROTEIN"/>
    <property type="match status" value="1"/>
</dbReference>
<feature type="domain" description="Sulfatase N-terminal" evidence="1">
    <location>
        <begin position="5"/>
        <end position="314"/>
    </location>
</feature>
<dbReference type="EMBL" id="CP064787">
    <property type="protein sequence ID" value="QSG05389.1"/>
    <property type="molecule type" value="Genomic_DNA"/>
</dbReference>
<dbReference type="InterPro" id="IPR052701">
    <property type="entry name" value="GAG_Ulvan_Degrading_Sulfatases"/>
</dbReference>
<reference evidence="2" key="1">
    <citation type="submission" date="2020-11" db="EMBL/GenBank/DDBJ databases">
        <title>Carbohydrate-dependent, anaerobic sulfur respiration: A novel catabolism in halophilic archaea.</title>
        <authorList>
            <person name="Sorokin D.Y."/>
            <person name="Messina E."/>
            <person name="Smedile F."/>
            <person name="La Cono V."/>
            <person name="Hallsworth J.E."/>
            <person name="Yakimov M.M."/>
        </authorList>
    </citation>
    <scope>NUCLEOTIDE SEQUENCE</scope>
    <source>
        <strain evidence="2">HSR12-1</strain>
    </source>
</reference>
<evidence type="ECO:0000313" key="3">
    <source>
        <dbReference type="Proteomes" id="UP000663525"/>
    </source>
</evidence>
<dbReference type="InterPro" id="IPR017850">
    <property type="entry name" value="Alkaline_phosphatase_core_sf"/>
</dbReference>
<dbReference type="Pfam" id="PF00884">
    <property type="entry name" value="Sulfatase"/>
    <property type="match status" value="1"/>
</dbReference>
<dbReference type="SUPFAM" id="SSF53649">
    <property type="entry name" value="Alkaline phosphatase-like"/>
    <property type="match status" value="1"/>
</dbReference>
<dbReference type="AlphaFoldDB" id="A0A897N2R1"/>
<sequence length="461" mass="51292">MSQRDILWITLESIRFDHTSLAGHDRETTPCLSGLASDGRSFDQCFSHDIWTRSSSASILTGQAPSAHRTWSTDARLPDEITTIPEAFGNAGYRTACISPNGQLSASTGLDRGFDDFHYLVKSSLLAEAGPTSVAKWLLNIRRHSGGLTTDGNQHCVGYLGNEIAKRHIRNAGADDEPLFLYIHHGDSHHAYVPPMAWRDRFVDDLPVTVDEAVDIALDMSSNLHQYIAQDDPFTDEEWQTLRVMYDSAIAYVDSLAGELIDYAQANLSDPIVVVTADHGELFDEHGLLAHMLTTHSAVSRVPLVISGLDGLPTGGLVQHADVMRMLCSEVGVDHPVPVGQDVRDRQRDVAVTQRGGVRARGKLEAISAYSEQFPVEDFPADDLTTLRTRDYRYDTAGSYSRLFERPSEDVDLRDGTRDTADRFRNRAEEWLERFGQPVGETRTAQFNAEMRKQLDDLGYL</sequence>
<organism evidence="2 3">
    <name type="scientific">Halapricum desulfuricans</name>
    <dbReference type="NCBI Taxonomy" id="2841257"/>
    <lineage>
        <taxon>Archaea</taxon>
        <taxon>Methanobacteriati</taxon>
        <taxon>Methanobacteriota</taxon>
        <taxon>Stenosarchaea group</taxon>
        <taxon>Halobacteria</taxon>
        <taxon>Halobacteriales</taxon>
        <taxon>Haloarculaceae</taxon>
        <taxon>Halapricum</taxon>
    </lineage>
</organism>
<dbReference type="PANTHER" id="PTHR43751">
    <property type="entry name" value="SULFATASE"/>
    <property type="match status" value="1"/>
</dbReference>
<dbReference type="GeneID" id="68854668"/>
<gene>
    <name evidence="2" type="ORF">HSR121_1042</name>
</gene>
<dbReference type="Gene3D" id="3.40.720.10">
    <property type="entry name" value="Alkaline Phosphatase, subunit A"/>
    <property type="match status" value="1"/>
</dbReference>
<dbReference type="RefSeq" id="WP_229115233.1">
    <property type="nucleotide sequence ID" value="NZ_CP064787.1"/>
</dbReference>
<dbReference type="Proteomes" id="UP000663525">
    <property type="component" value="Chromosome"/>
</dbReference>
<evidence type="ECO:0000259" key="1">
    <source>
        <dbReference type="Pfam" id="PF00884"/>
    </source>
</evidence>
<name>A0A897N2R1_9EURY</name>
<evidence type="ECO:0000313" key="2">
    <source>
        <dbReference type="EMBL" id="QSG05389.1"/>
    </source>
</evidence>
<dbReference type="InterPro" id="IPR000917">
    <property type="entry name" value="Sulfatase_N"/>
</dbReference>
<dbReference type="CDD" id="cd16148">
    <property type="entry name" value="sulfatase_like"/>
    <property type="match status" value="1"/>
</dbReference>
<proteinExistence type="predicted"/>
<accession>A0A897N2R1</accession>
<protein>
    <submittedName>
        <fullName evidence="2">Arylsulfatase A or related enzyme</fullName>
    </submittedName>
</protein>